<dbReference type="Gene3D" id="3.40.50.300">
    <property type="entry name" value="P-loop containing nucleotide triphosphate hydrolases"/>
    <property type="match status" value="1"/>
</dbReference>
<accession>A0A9N7TY01</accession>
<sequence>MSHSVQSHISKAMGGVWSYFVPPPPPPPSPLLKQPWREVSEEYQSNLEFVRSYQRENGQVKHLRILLYGPAGAGKSSFINSVDSVLKGRPAVLVQTDAIFGKSFTKQYETFKFHRNPEATYSFVFNDIMGFEEDSDSGVSVNHLKLALRGHVKEGYKFDPEQELTEGDDGYNSHPTLEDKVHVLVCVVAADAVSRLSAEMVKKIRKVRLAASELRIPQLAILTKVDEACPEVKKDTSNIYKSKYLKEKVEQFHQQVGLPMNCIFLLKNYSHEIESNDKVNAGIVCALKQMLHYGDDYLNSLETRIPLRQKPMWYIDEADAALQISLPLLSFQSVCQDQAAPEETFLLVESHRCFLCSCIPFCIDSCKDVEHRCPSCHRVIYLYKSVSGSNFSGAHEPRKQIVSS</sequence>
<dbReference type="AlphaFoldDB" id="A0A9N7TY01"/>
<comment type="caution">
    <text evidence="2">The sequence shown here is derived from an EMBL/GenBank/DDBJ whole genome shotgun (WGS) entry which is preliminary data.</text>
</comment>
<dbReference type="GO" id="GO:0006955">
    <property type="term" value="P:immune response"/>
    <property type="evidence" value="ECO:0007669"/>
    <property type="project" value="TreeGrafter"/>
</dbReference>
<dbReference type="PANTHER" id="PTHR14241:SF1">
    <property type="entry name" value="INTERFERON-INDUCED PROTEIN 44-RELATED"/>
    <property type="match status" value="1"/>
</dbReference>
<dbReference type="Pfam" id="PF10601">
    <property type="entry name" value="zf-LITAF-like"/>
    <property type="match status" value="1"/>
</dbReference>
<reference evidence="2" key="1">
    <citation type="submission" date="2020-03" db="EMBL/GenBank/DDBJ databases">
        <authorList>
            <person name="Weist P."/>
        </authorList>
    </citation>
    <scope>NUCLEOTIDE SEQUENCE</scope>
</reference>
<evidence type="ECO:0000259" key="1">
    <source>
        <dbReference type="PROSITE" id="PS51837"/>
    </source>
</evidence>
<keyword evidence="3" id="KW-1185">Reference proteome</keyword>
<organism evidence="2 3">
    <name type="scientific">Pleuronectes platessa</name>
    <name type="common">European plaice</name>
    <dbReference type="NCBI Taxonomy" id="8262"/>
    <lineage>
        <taxon>Eukaryota</taxon>
        <taxon>Metazoa</taxon>
        <taxon>Chordata</taxon>
        <taxon>Craniata</taxon>
        <taxon>Vertebrata</taxon>
        <taxon>Euteleostomi</taxon>
        <taxon>Actinopterygii</taxon>
        <taxon>Neopterygii</taxon>
        <taxon>Teleostei</taxon>
        <taxon>Neoteleostei</taxon>
        <taxon>Acanthomorphata</taxon>
        <taxon>Carangaria</taxon>
        <taxon>Pleuronectiformes</taxon>
        <taxon>Pleuronectoidei</taxon>
        <taxon>Pleuronectidae</taxon>
        <taxon>Pleuronectes</taxon>
    </lineage>
</organism>
<dbReference type="InterPro" id="IPR006629">
    <property type="entry name" value="LITAF"/>
</dbReference>
<proteinExistence type="predicted"/>
<dbReference type="InterPro" id="IPR027417">
    <property type="entry name" value="P-loop_NTPase"/>
</dbReference>
<dbReference type="EMBL" id="CADEAL010000441">
    <property type="protein sequence ID" value="CAB1420194.1"/>
    <property type="molecule type" value="Genomic_DNA"/>
</dbReference>
<feature type="domain" description="LITAF" evidence="1">
    <location>
        <begin position="303"/>
        <end position="385"/>
    </location>
</feature>
<gene>
    <name evidence="2" type="ORF">PLEPLA_LOCUS8069</name>
</gene>
<dbReference type="PROSITE" id="PS51837">
    <property type="entry name" value="LITAF"/>
    <property type="match status" value="1"/>
</dbReference>
<protein>
    <recommendedName>
        <fullName evidence="1">LITAF domain-containing protein</fullName>
    </recommendedName>
</protein>
<dbReference type="Proteomes" id="UP001153269">
    <property type="component" value="Unassembled WGS sequence"/>
</dbReference>
<dbReference type="CDD" id="cd00882">
    <property type="entry name" value="Ras_like_GTPase"/>
    <property type="match status" value="1"/>
</dbReference>
<dbReference type="PANTHER" id="PTHR14241">
    <property type="entry name" value="INTERFERON-INDUCED PROTEIN 44"/>
    <property type="match status" value="1"/>
</dbReference>
<dbReference type="SUPFAM" id="SSF52540">
    <property type="entry name" value="P-loop containing nucleoside triphosphate hydrolases"/>
    <property type="match status" value="1"/>
</dbReference>
<evidence type="ECO:0000313" key="3">
    <source>
        <dbReference type="Proteomes" id="UP001153269"/>
    </source>
</evidence>
<name>A0A9N7TY01_PLEPL</name>
<evidence type="ECO:0000313" key="2">
    <source>
        <dbReference type="EMBL" id="CAB1420194.1"/>
    </source>
</evidence>